<dbReference type="SMART" id="SM00066">
    <property type="entry name" value="GAL4"/>
    <property type="match status" value="1"/>
</dbReference>
<feature type="domain" description="Zn(2)-C6 fungal-type" evidence="7">
    <location>
        <begin position="19"/>
        <end position="49"/>
    </location>
</feature>
<dbReference type="GO" id="GO:0045944">
    <property type="term" value="P:positive regulation of transcription by RNA polymerase II"/>
    <property type="evidence" value="ECO:0007669"/>
    <property type="project" value="TreeGrafter"/>
</dbReference>
<dbReference type="InterPro" id="IPR021858">
    <property type="entry name" value="Fun_TF"/>
</dbReference>
<keyword evidence="9" id="KW-1185">Reference proteome</keyword>
<feature type="compositionally biased region" description="Polar residues" evidence="6">
    <location>
        <begin position="342"/>
        <end position="356"/>
    </location>
</feature>
<evidence type="ECO:0000256" key="2">
    <source>
        <dbReference type="ARBA" id="ARBA00023015"/>
    </source>
</evidence>
<evidence type="ECO:0000256" key="4">
    <source>
        <dbReference type="ARBA" id="ARBA00023163"/>
    </source>
</evidence>
<feature type="region of interest" description="Disordered" evidence="6">
    <location>
        <begin position="192"/>
        <end position="214"/>
    </location>
</feature>
<reference evidence="8 9" key="1">
    <citation type="submission" date="2016-12" db="EMBL/GenBank/DDBJ databases">
        <title>The genomes of Aspergillus section Nigri reveals drivers in fungal speciation.</title>
        <authorList>
            <consortium name="DOE Joint Genome Institute"/>
            <person name="Vesth T.C."/>
            <person name="Nybo J."/>
            <person name="Theobald S."/>
            <person name="Brandl J."/>
            <person name="Frisvad J.C."/>
            <person name="Nielsen K.F."/>
            <person name="Lyhne E.K."/>
            <person name="Kogle M.E."/>
            <person name="Kuo A."/>
            <person name="Riley R."/>
            <person name="Clum A."/>
            <person name="Nolan M."/>
            <person name="Lipzen A."/>
            <person name="Salamov A."/>
            <person name="Henrissat B."/>
            <person name="Wiebenga A."/>
            <person name="De Vries R.P."/>
            <person name="Grigoriev I.V."/>
            <person name="Mortensen U.H."/>
            <person name="Andersen M.R."/>
            <person name="Baker S.E."/>
        </authorList>
    </citation>
    <scope>NUCLEOTIDE SEQUENCE [LARGE SCALE GENOMIC DNA]</scope>
    <source>
        <strain evidence="8 9">IBT 23096</strain>
    </source>
</reference>
<dbReference type="GeneID" id="36554816"/>
<dbReference type="Pfam" id="PF11951">
    <property type="entry name" value="Fungal_trans_2"/>
    <property type="match status" value="1"/>
</dbReference>
<dbReference type="PROSITE" id="PS00463">
    <property type="entry name" value="ZN2_CY6_FUNGAL_1"/>
    <property type="match status" value="1"/>
</dbReference>
<dbReference type="STRING" id="1392250.A0A2I2FXF3"/>
<name>A0A2I2FXF3_9EURO</name>
<feature type="region of interest" description="Disordered" evidence="6">
    <location>
        <begin position="264"/>
        <end position="356"/>
    </location>
</feature>
<dbReference type="GO" id="GO:0005634">
    <property type="term" value="C:nucleus"/>
    <property type="evidence" value="ECO:0007669"/>
    <property type="project" value="UniProtKB-SubCell"/>
</dbReference>
<dbReference type="GO" id="GO:0000976">
    <property type="term" value="F:transcription cis-regulatory region binding"/>
    <property type="evidence" value="ECO:0007669"/>
    <property type="project" value="TreeGrafter"/>
</dbReference>
<dbReference type="OrthoDB" id="5229455at2759"/>
<organism evidence="8 9">
    <name type="scientific">Aspergillus steynii IBT 23096</name>
    <dbReference type="NCBI Taxonomy" id="1392250"/>
    <lineage>
        <taxon>Eukaryota</taxon>
        <taxon>Fungi</taxon>
        <taxon>Dikarya</taxon>
        <taxon>Ascomycota</taxon>
        <taxon>Pezizomycotina</taxon>
        <taxon>Eurotiomycetes</taxon>
        <taxon>Eurotiomycetidae</taxon>
        <taxon>Eurotiales</taxon>
        <taxon>Aspergillaceae</taxon>
        <taxon>Aspergillus</taxon>
        <taxon>Aspergillus subgen. Circumdati</taxon>
    </lineage>
</organism>
<evidence type="ECO:0000259" key="7">
    <source>
        <dbReference type="PROSITE" id="PS50048"/>
    </source>
</evidence>
<keyword evidence="3" id="KW-0238">DNA-binding</keyword>
<keyword evidence="4" id="KW-0804">Transcription</keyword>
<feature type="compositionally biased region" description="Low complexity" evidence="6">
    <location>
        <begin position="280"/>
        <end position="290"/>
    </location>
</feature>
<dbReference type="Gene3D" id="4.10.240.10">
    <property type="entry name" value="Zn(2)-C6 fungal-type DNA-binding domain"/>
    <property type="match status" value="1"/>
</dbReference>
<evidence type="ECO:0000313" key="9">
    <source>
        <dbReference type="Proteomes" id="UP000234275"/>
    </source>
</evidence>
<dbReference type="Proteomes" id="UP000234275">
    <property type="component" value="Unassembled WGS sequence"/>
</dbReference>
<dbReference type="Pfam" id="PF00172">
    <property type="entry name" value="Zn_clus"/>
    <property type="match status" value="1"/>
</dbReference>
<dbReference type="EMBL" id="MSFO01000008">
    <property type="protein sequence ID" value="PLB45293.1"/>
    <property type="molecule type" value="Genomic_DNA"/>
</dbReference>
<dbReference type="SUPFAM" id="SSF57701">
    <property type="entry name" value="Zn2/Cys6 DNA-binding domain"/>
    <property type="match status" value="1"/>
</dbReference>
<dbReference type="PANTHER" id="PTHR37534:SF43">
    <property type="entry name" value="FINGER DOMAIN PROTEIN, PUTATIVE (AFU_ORTHOLOGUE AFUA_1G01850)-RELATED"/>
    <property type="match status" value="1"/>
</dbReference>
<dbReference type="AlphaFoldDB" id="A0A2I2FXF3"/>
<feature type="compositionally biased region" description="Basic and acidic residues" evidence="6">
    <location>
        <begin position="264"/>
        <end position="273"/>
    </location>
</feature>
<dbReference type="PANTHER" id="PTHR37534">
    <property type="entry name" value="TRANSCRIPTIONAL ACTIVATOR PROTEIN UGA3"/>
    <property type="match status" value="1"/>
</dbReference>
<dbReference type="GO" id="GO:0000981">
    <property type="term" value="F:DNA-binding transcription factor activity, RNA polymerase II-specific"/>
    <property type="evidence" value="ECO:0007669"/>
    <property type="project" value="InterPro"/>
</dbReference>
<evidence type="ECO:0000256" key="1">
    <source>
        <dbReference type="ARBA" id="ARBA00004123"/>
    </source>
</evidence>
<feature type="region of interest" description="Disordered" evidence="6">
    <location>
        <begin position="144"/>
        <end position="172"/>
    </location>
</feature>
<keyword evidence="5" id="KW-0539">Nucleus</keyword>
<protein>
    <submittedName>
        <fullName evidence="8">C6 zinc finger domain protein</fullName>
    </submittedName>
</protein>
<dbReference type="GO" id="GO:0008270">
    <property type="term" value="F:zinc ion binding"/>
    <property type="evidence" value="ECO:0007669"/>
    <property type="project" value="InterPro"/>
</dbReference>
<gene>
    <name evidence="8" type="ORF">P170DRAFT_416385</name>
</gene>
<dbReference type="VEuPathDB" id="FungiDB:P170DRAFT_416385"/>
<evidence type="ECO:0000256" key="5">
    <source>
        <dbReference type="ARBA" id="ARBA00023242"/>
    </source>
</evidence>
<comment type="caution">
    <text evidence="8">The sequence shown here is derived from an EMBL/GenBank/DDBJ whole genome shotgun (WGS) entry which is preliminary data.</text>
</comment>
<keyword evidence="2" id="KW-0805">Transcription regulation</keyword>
<dbReference type="InterPro" id="IPR001138">
    <property type="entry name" value="Zn2Cys6_DnaBD"/>
</dbReference>
<dbReference type="CDD" id="cd00067">
    <property type="entry name" value="GAL4"/>
    <property type="match status" value="1"/>
</dbReference>
<accession>A0A2I2FXF3</accession>
<sequence length="838" mass="92594">MPRPRRPGAPEPKRRSRKGCWPCKARKVKCGEEKPVCLNCRRQNEQCDYSIRLNWGGRTKRSLSVDSPSSQSSAQSAQFFFALSPADAQLDSNDAIPLVDPLNVADGNSVQDQDMDNLLWGPELVQETTAETSFPRGLHGIQESPVVHEQSSRAPHRTDDKTPVELSSSSPGKNVAASWQAMCQAPLSNEIIPGHQSSFAPSMDAEPYTSPADTGPSIGSLAILNWSPATVSQPISFLRQSADIPEPSICQSPVDRDKHRLANRCDGHTRDFPNADVTDSSPSYSNQSSSNLEFLSPHSRKQDCLPPSTSTQRDSTLPANTPASTEDLFATTMDAPPYTPHSRVSQGSNAPSGSTSSERKWHIYLTSVTDNYGLDCGRPDLDLNQNDDHSAIDINYALSLVNPQNESPSDTSVSGSSEKDAQPACLKCTSYAYYELPVPINIPRYLSPLPVTLVQTPVNLMYFHHFLNHTARMLVPHDCGNNPFITVLPSMAIGDSNLLNLMLAYSASHRARYLKHPEPANRIAHWVSNVFPALRLALEDAHKKTTDNHLAAAIMLLSLKIVSPSTFEVPIPWQSHLKLARDLFLARKEQMVYPGNRVGAFLTRWLGYIDIMGTLSCRHSEPPLLAYFSSLNTCCTGEKYDEYCVDCFTGFTPRTGLFLMRLGQLVHQCDNEQFDGVGTFVSEWTPSADTIFEAQALLADLEVLNMHAHANGRHFKDSMSTDIVAMDQAFRYAGLVHLQRRVLGISSSSPALKRALDKLFESLAQIRSGSSAEVGAVFPLFTAGCESQGIEQRTEIQSRFELLESTGLKQIQNARTLMQRCWKEDRPWITLTQGEFLG</sequence>
<evidence type="ECO:0000256" key="3">
    <source>
        <dbReference type="ARBA" id="ARBA00023125"/>
    </source>
</evidence>
<evidence type="ECO:0000256" key="6">
    <source>
        <dbReference type="SAM" id="MobiDB-lite"/>
    </source>
</evidence>
<dbReference type="PROSITE" id="PS50048">
    <property type="entry name" value="ZN2_CY6_FUNGAL_2"/>
    <property type="match status" value="1"/>
</dbReference>
<dbReference type="InterPro" id="IPR036864">
    <property type="entry name" value="Zn2-C6_fun-type_DNA-bd_sf"/>
</dbReference>
<evidence type="ECO:0000313" key="8">
    <source>
        <dbReference type="EMBL" id="PLB45293.1"/>
    </source>
</evidence>
<dbReference type="RefSeq" id="XP_024700595.1">
    <property type="nucleotide sequence ID" value="XM_024847117.1"/>
</dbReference>
<proteinExistence type="predicted"/>
<comment type="subcellular location">
    <subcellularLocation>
        <location evidence="1">Nucleus</location>
    </subcellularLocation>
</comment>
<feature type="compositionally biased region" description="Polar residues" evidence="6">
    <location>
        <begin position="307"/>
        <end position="324"/>
    </location>
</feature>